<evidence type="ECO:0000256" key="12">
    <source>
        <dbReference type="SAM" id="Phobius"/>
    </source>
</evidence>
<dbReference type="FunFam" id="3.80.10.10:FF:000299">
    <property type="entry name" value="Piriformospora indica-insensitive protein 2"/>
    <property type="match status" value="1"/>
</dbReference>
<dbReference type="OrthoDB" id="993748at2759"/>
<dbReference type="SMART" id="SM00369">
    <property type="entry name" value="LRR_TYP"/>
    <property type="match status" value="3"/>
</dbReference>
<evidence type="ECO:0000256" key="9">
    <source>
        <dbReference type="ARBA" id="ARBA00023136"/>
    </source>
</evidence>
<dbReference type="Pfam" id="PF00560">
    <property type="entry name" value="LRR_1"/>
    <property type="match status" value="3"/>
</dbReference>
<dbReference type="SUPFAM" id="SSF52058">
    <property type="entry name" value="L domain-like"/>
    <property type="match status" value="2"/>
</dbReference>
<dbReference type="PANTHER" id="PTHR27004">
    <property type="entry name" value="RECEPTOR-LIKE PROTEIN 12 ISOFORM X1"/>
    <property type="match status" value="1"/>
</dbReference>
<keyword evidence="7" id="KW-0677">Repeat</keyword>
<keyword evidence="3" id="KW-1003">Cell membrane</keyword>
<dbReference type="RefSeq" id="XP_022717344.1">
    <property type="nucleotide sequence ID" value="XM_022861609.1"/>
</dbReference>
<evidence type="ECO:0000256" key="4">
    <source>
        <dbReference type="ARBA" id="ARBA00022614"/>
    </source>
</evidence>
<keyword evidence="5 12" id="KW-0812">Transmembrane</keyword>
<accession>A0A6P5WMY3</accession>
<sequence>MFSGSIPSSIFNISTLQVIQLGKNNFSGHLSSDMFNHLSELQSLDLSQNQFSGRIPTSLFKCKELQYLYLSYNQLKGTVPVEIRNLTWLTELALDHNNFQGEIPPIIGNMSFLGVLFLPSNNFTGQLPSPPPSLRWFMVSDNNLVGDIPSSICNVRSLQGLSLFKNNLVGTIPQCLGNLSFSLVDLELQMNNFHGTIPGNFSEGCSLRNFNLNSNQLKGSLPRSWVNCRDLKLLDVANNNLNDTFPHWLGILDIEILVLRSNRFYGRIDNFEVTSSFSHLRIIDLSHNDFIGYLPMKFFENLHAIRDANKRKAEYMIDLYDEDRFYDNSVLITTKGLELQFIDILTTFTAIDFSSNRFVGQIPEVLGELHSLLVLNLSHNSLTGSIPSVLGNLSALESLDLSSNKLQGRIPQELVNMIFLEVLNLSQNHFVGQIPQGNQFGTFSNDSYIGNLGLCGLPLSKKCDDDQNSETHPIKFDEDDDTTRELNWKFSILMGYGCGLVLGLSMGYIVFTTGKPWWFIRIIERVLQKYITGKNRRRQGRKQHN</sequence>
<dbReference type="FunFam" id="3.80.10.10:FF:000213">
    <property type="entry name" value="Tyrosine-sulfated glycopeptide receptor 1"/>
    <property type="match status" value="1"/>
</dbReference>
<feature type="transmembrane region" description="Helical" evidence="12">
    <location>
        <begin position="490"/>
        <end position="511"/>
    </location>
</feature>
<dbReference type="AlphaFoldDB" id="A0A6P5WMY3"/>
<evidence type="ECO:0000313" key="14">
    <source>
        <dbReference type="RefSeq" id="XP_022717343.1"/>
    </source>
</evidence>
<comment type="subcellular location">
    <subcellularLocation>
        <location evidence="1">Cell membrane</location>
        <topology evidence="1">Single-pass type I membrane protein</topology>
    </subcellularLocation>
</comment>
<evidence type="ECO:0000256" key="1">
    <source>
        <dbReference type="ARBA" id="ARBA00004251"/>
    </source>
</evidence>
<gene>
    <name evidence="14 15" type="primary">LOC111275950</name>
</gene>
<dbReference type="PANTHER" id="PTHR27004:SF439">
    <property type="entry name" value="LEUCINE-RICH REPEAT-CONTAINING N-TERMINAL PLANT-TYPE DOMAIN-CONTAINING PROTEIN"/>
    <property type="match status" value="1"/>
</dbReference>
<keyword evidence="13" id="KW-1185">Reference proteome</keyword>
<keyword evidence="9 12" id="KW-0472">Membrane</keyword>
<evidence type="ECO:0000256" key="10">
    <source>
        <dbReference type="ARBA" id="ARBA00023170"/>
    </source>
</evidence>
<dbReference type="InterPro" id="IPR001611">
    <property type="entry name" value="Leu-rich_rpt"/>
</dbReference>
<comment type="similarity">
    <text evidence="2">Belongs to the RLP family.</text>
</comment>
<evidence type="ECO:0000313" key="13">
    <source>
        <dbReference type="Proteomes" id="UP000515121"/>
    </source>
</evidence>
<protein>
    <submittedName>
        <fullName evidence="14 15">Receptor-like protein 12</fullName>
    </submittedName>
</protein>
<evidence type="ECO:0000313" key="15">
    <source>
        <dbReference type="RefSeq" id="XP_022717344.1"/>
    </source>
</evidence>
<dbReference type="GO" id="GO:0005886">
    <property type="term" value="C:plasma membrane"/>
    <property type="evidence" value="ECO:0007669"/>
    <property type="project" value="UniProtKB-SubCell"/>
</dbReference>
<reference evidence="14 15" key="1">
    <citation type="submission" date="2025-04" db="UniProtKB">
        <authorList>
            <consortium name="RefSeq"/>
        </authorList>
    </citation>
    <scope>IDENTIFICATION</scope>
    <source>
        <tissue evidence="14 15">Fruit stalk</tissue>
    </source>
</reference>
<dbReference type="KEGG" id="dzi:111275950"/>
<organism evidence="13 15">
    <name type="scientific">Durio zibethinus</name>
    <name type="common">Durian</name>
    <dbReference type="NCBI Taxonomy" id="66656"/>
    <lineage>
        <taxon>Eukaryota</taxon>
        <taxon>Viridiplantae</taxon>
        <taxon>Streptophyta</taxon>
        <taxon>Embryophyta</taxon>
        <taxon>Tracheophyta</taxon>
        <taxon>Spermatophyta</taxon>
        <taxon>Magnoliopsida</taxon>
        <taxon>eudicotyledons</taxon>
        <taxon>Gunneridae</taxon>
        <taxon>Pentapetalae</taxon>
        <taxon>rosids</taxon>
        <taxon>malvids</taxon>
        <taxon>Malvales</taxon>
        <taxon>Malvaceae</taxon>
        <taxon>Helicteroideae</taxon>
        <taxon>Durio</taxon>
    </lineage>
</organism>
<evidence type="ECO:0000256" key="11">
    <source>
        <dbReference type="ARBA" id="ARBA00023180"/>
    </source>
</evidence>
<dbReference type="Pfam" id="PF13855">
    <property type="entry name" value="LRR_8"/>
    <property type="match status" value="2"/>
</dbReference>
<dbReference type="InterPro" id="IPR032675">
    <property type="entry name" value="LRR_dom_sf"/>
</dbReference>
<dbReference type="InterPro" id="IPR003591">
    <property type="entry name" value="Leu-rich_rpt_typical-subtyp"/>
</dbReference>
<evidence type="ECO:0000256" key="8">
    <source>
        <dbReference type="ARBA" id="ARBA00022989"/>
    </source>
</evidence>
<evidence type="ECO:0000256" key="3">
    <source>
        <dbReference type="ARBA" id="ARBA00022475"/>
    </source>
</evidence>
<dbReference type="GeneID" id="111275950"/>
<keyword evidence="10" id="KW-0675">Receptor</keyword>
<keyword evidence="4" id="KW-0433">Leucine-rich repeat</keyword>
<evidence type="ECO:0000256" key="6">
    <source>
        <dbReference type="ARBA" id="ARBA00022729"/>
    </source>
</evidence>
<dbReference type="PRINTS" id="PR00019">
    <property type="entry name" value="LEURICHRPT"/>
</dbReference>
<proteinExistence type="inferred from homology"/>
<dbReference type="Gene3D" id="3.80.10.10">
    <property type="entry name" value="Ribonuclease Inhibitor"/>
    <property type="match status" value="2"/>
</dbReference>
<keyword evidence="8 12" id="KW-1133">Transmembrane helix</keyword>
<keyword evidence="6" id="KW-0732">Signal</keyword>
<name>A0A6P5WMY3_DURZI</name>
<dbReference type="RefSeq" id="XP_022717343.1">
    <property type="nucleotide sequence ID" value="XM_022861608.1"/>
</dbReference>
<evidence type="ECO:0000256" key="7">
    <source>
        <dbReference type="ARBA" id="ARBA00022737"/>
    </source>
</evidence>
<evidence type="ECO:0000256" key="2">
    <source>
        <dbReference type="ARBA" id="ARBA00009592"/>
    </source>
</evidence>
<dbReference type="Proteomes" id="UP000515121">
    <property type="component" value="Unplaced"/>
</dbReference>
<evidence type="ECO:0000256" key="5">
    <source>
        <dbReference type="ARBA" id="ARBA00022692"/>
    </source>
</evidence>
<keyword evidence="11" id="KW-0325">Glycoprotein</keyword>
<dbReference type="Pfam" id="PF13516">
    <property type="entry name" value="LRR_6"/>
    <property type="match status" value="1"/>
</dbReference>